<keyword evidence="8" id="KW-1185">Reference proteome</keyword>
<keyword evidence="4" id="KW-0472">Membrane</keyword>
<accession>A0AAD5J5P5</accession>
<protein>
    <recommendedName>
        <fullName evidence="6">Bulb-type lectin domain-containing protein</fullName>
    </recommendedName>
</protein>
<dbReference type="SMART" id="SM00108">
    <property type="entry name" value="B_lectin"/>
    <property type="match status" value="2"/>
</dbReference>
<dbReference type="InterPro" id="IPR003609">
    <property type="entry name" value="Pan_app"/>
</dbReference>
<keyword evidence="4" id="KW-0812">Transmembrane</keyword>
<evidence type="ECO:0000256" key="1">
    <source>
        <dbReference type="ARBA" id="ARBA00022729"/>
    </source>
</evidence>
<dbReference type="PROSITE" id="PS50927">
    <property type="entry name" value="BULB_LECTIN"/>
    <property type="match status" value="2"/>
</dbReference>
<feature type="domain" description="Bulb-type lectin" evidence="6">
    <location>
        <begin position="27"/>
        <end position="155"/>
    </location>
</feature>
<organism evidence="7 8">
    <name type="scientific">Acer negundo</name>
    <name type="common">Box elder</name>
    <dbReference type="NCBI Taxonomy" id="4023"/>
    <lineage>
        <taxon>Eukaryota</taxon>
        <taxon>Viridiplantae</taxon>
        <taxon>Streptophyta</taxon>
        <taxon>Embryophyta</taxon>
        <taxon>Tracheophyta</taxon>
        <taxon>Spermatophyta</taxon>
        <taxon>Magnoliopsida</taxon>
        <taxon>eudicotyledons</taxon>
        <taxon>Gunneridae</taxon>
        <taxon>Pentapetalae</taxon>
        <taxon>rosids</taxon>
        <taxon>malvids</taxon>
        <taxon>Sapindales</taxon>
        <taxon>Sapindaceae</taxon>
        <taxon>Hippocastanoideae</taxon>
        <taxon>Acereae</taxon>
        <taxon>Acer</taxon>
    </lineage>
</organism>
<evidence type="ECO:0000259" key="6">
    <source>
        <dbReference type="PROSITE" id="PS50927"/>
    </source>
</evidence>
<keyword evidence="3" id="KW-0325">Glycoprotein</keyword>
<dbReference type="Pfam" id="PF08276">
    <property type="entry name" value="PAN_2"/>
    <property type="match status" value="2"/>
</dbReference>
<dbReference type="InterPro" id="IPR001245">
    <property type="entry name" value="Ser-Thr/Tyr_kinase_cat_dom"/>
</dbReference>
<dbReference type="PANTHER" id="PTHR32444">
    <property type="entry name" value="BULB-TYPE LECTIN DOMAIN-CONTAINING PROTEIN"/>
    <property type="match status" value="1"/>
</dbReference>
<dbReference type="InterPro" id="IPR036426">
    <property type="entry name" value="Bulb-type_lectin_dom_sf"/>
</dbReference>
<evidence type="ECO:0000256" key="5">
    <source>
        <dbReference type="SAM" id="SignalP"/>
    </source>
</evidence>
<dbReference type="InterPro" id="IPR011009">
    <property type="entry name" value="Kinase-like_dom_sf"/>
</dbReference>
<evidence type="ECO:0000313" key="8">
    <source>
        <dbReference type="Proteomes" id="UP001064489"/>
    </source>
</evidence>
<proteinExistence type="predicted"/>
<evidence type="ECO:0000256" key="3">
    <source>
        <dbReference type="ARBA" id="ARBA00023180"/>
    </source>
</evidence>
<reference evidence="7" key="2">
    <citation type="submission" date="2023-02" db="EMBL/GenBank/DDBJ databases">
        <authorList>
            <person name="Swenson N.G."/>
            <person name="Wegrzyn J.L."/>
            <person name="Mcevoy S.L."/>
        </authorList>
    </citation>
    <scope>NUCLEOTIDE SEQUENCE</scope>
    <source>
        <strain evidence="7">91603</strain>
        <tissue evidence="7">Leaf</tissue>
    </source>
</reference>
<feature type="transmembrane region" description="Helical" evidence="4">
    <location>
        <begin position="759"/>
        <end position="781"/>
    </location>
</feature>
<dbReference type="Pfam" id="PF01453">
    <property type="entry name" value="B_lectin"/>
    <property type="match status" value="2"/>
</dbReference>
<reference evidence="7" key="1">
    <citation type="journal article" date="2022" name="Plant J.">
        <title>Strategies of tolerance reflected in two North American maple genomes.</title>
        <authorList>
            <person name="McEvoy S.L."/>
            <person name="Sezen U.U."/>
            <person name="Trouern-Trend A."/>
            <person name="McMahon S.M."/>
            <person name="Schaberg P.G."/>
            <person name="Yang J."/>
            <person name="Wegrzyn J.L."/>
            <person name="Swenson N.G."/>
        </authorList>
    </citation>
    <scope>NUCLEOTIDE SEQUENCE</scope>
    <source>
        <strain evidence="7">91603</strain>
    </source>
</reference>
<dbReference type="CDD" id="cd00028">
    <property type="entry name" value="B_lectin"/>
    <property type="match status" value="1"/>
</dbReference>
<comment type="caution">
    <text evidence="7">The sequence shown here is derived from an EMBL/GenBank/DDBJ whole genome shotgun (WGS) entry which is preliminary data.</text>
</comment>
<dbReference type="Pfam" id="PF07714">
    <property type="entry name" value="PK_Tyr_Ser-Thr"/>
    <property type="match status" value="1"/>
</dbReference>
<dbReference type="SUPFAM" id="SSF56112">
    <property type="entry name" value="Protein kinase-like (PK-like)"/>
    <property type="match status" value="2"/>
</dbReference>
<evidence type="ECO:0000256" key="4">
    <source>
        <dbReference type="SAM" id="Phobius"/>
    </source>
</evidence>
<evidence type="ECO:0000313" key="7">
    <source>
        <dbReference type="EMBL" id="KAI9186234.1"/>
    </source>
</evidence>
<dbReference type="SUPFAM" id="SSF51110">
    <property type="entry name" value="alpha-D-mannose-specific plant lectins"/>
    <property type="match status" value="2"/>
</dbReference>
<dbReference type="AlphaFoldDB" id="A0AAD5J5P5"/>
<keyword evidence="2" id="KW-1015">Disulfide bond</keyword>
<dbReference type="EMBL" id="JAJSOW010000100">
    <property type="protein sequence ID" value="KAI9186234.1"/>
    <property type="molecule type" value="Genomic_DNA"/>
</dbReference>
<dbReference type="PANTHER" id="PTHR32444:SF226">
    <property type="entry name" value="BULB-TYPE LECTIN DOMAIN-CONTAINING PROTEIN"/>
    <property type="match status" value="1"/>
</dbReference>
<dbReference type="Gene3D" id="2.90.10.10">
    <property type="entry name" value="Bulb-type lectin domain"/>
    <property type="match status" value="2"/>
</dbReference>
<sequence length="1009" mass="113791">MANKNTSIYKIFWFISCCLWASHVAAVDVLGQGDVLNSSASLVSRNELFTLRFFNLSSNGDSNTNYSYLGIFYRNDFRIPAKPFWIANRDRLITDNSGALVIDETGKLIITFNGGKTLLELFSGQSNNKVTAILQDDGNFVLKSGEQILWQSFDFPTDSFLPGMKLGINYKTGQSRSLTSWLTDSIPAPGAFSLDWDRNERQLILRRRGVTFWSSGVLSENNKFENINLDGKPADHKFIEVSNEEGMYLTYEFVRNQYTPNDWINVTWLNLSYDGFMKDQSSNRGVLIPDLCDGNSISSGCKRWEGPKCRSRGENFGRQWCYFPGSVDSSVYWNASVSLSDCKDICWKNCTCVGIAATSLTPNGTGCQFWVQAVDMDFNCCSSRINRNTMGYYGVSETEKTSITRYGLFYLRFYNLSSMSDLMSSYSYLGIFYGNNTDRKNLIWIANRDRLITDNSGALVIDETGKLMITYEGGEAPFELYSGQYNNNVSAILQDDGNFVLKSGERILWQSFDFPTNCFLPGMKLGINHKTGQNWSLTSWLTSSIPAPGAFSLDWDPDEHQLILRRRGVTFWTSGVLLENSGKFDNINLDVGLANHKFIKVSNEEGKYLTYEFVPNQYTLNIYGIGVTWLWLDYDGTMGDQISSKGVLISDVCDGNSISSGCKRWEGPTCRSRGENFGKEWGYLPSSVDSLNYVNASVSLSDCKDICWKNCTCVGTANILNSNGTGCTFWYGHLQESRIGMSTLLYYIIRPGPPAKKTWLWILIAVAATLIVILLGILAFMRWRRLRLQEKFLLELMTLDNPSEAKELQIDDNKGHNLKVYSIASIMDATNCFSIENKLGEGGFGPVYKGLLSNEANTNRIVGTYGYMSPEYAMEGIFSEKSDVFSFGVLVLEIVSGRKNNSFFHPDRPLNLIGYAWELWKEGAGLELMHPTLRDSCSEDQVLRCINVALLCVEDSPMDRPSMKERKDMDCNCRASYIYYCIALGCFGLFKMEKTSTTREVSTRLNDIR</sequence>
<name>A0AAD5J5P5_ACENE</name>
<gene>
    <name evidence="7" type="ORF">LWI28_015126</name>
</gene>
<dbReference type="Gene3D" id="1.10.510.10">
    <property type="entry name" value="Transferase(Phosphotransferase) domain 1"/>
    <property type="match status" value="1"/>
</dbReference>
<keyword evidence="4" id="KW-1133">Transmembrane helix</keyword>
<feature type="signal peptide" evidence="5">
    <location>
        <begin position="1"/>
        <end position="26"/>
    </location>
</feature>
<evidence type="ECO:0000256" key="2">
    <source>
        <dbReference type="ARBA" id="ARBA00023157"/>
    </source>
</evidence>
<dbReference type="GO" id="GO:0004672">
    <property type="term" value="F:protein kinase activity"/>
    <property type="evidence" value="ECO:0007669"/>
    <property type="project" value="InterPro"/>
</dbReference>
<dbReference type="Proteomes" id="UP001064489">
    <property type="component" value="Chromosome 3"/>
</dbReference>
<dbReference type="InterPro" id="IPR001480">
    <property type="entry name" value="Bulb-type_lectin_dom"/>
</dbReference>
<keyword evidence="1 5" id="KW-0732">Signal</keyword>
<feature type="chain" id="PRO_5042056770" description="Bulb-type lectin domain-containing protein" evidence="5">
    <location>
        <begin position="27"/>
        <end position="1009"/>
    </location>
</feature>
<feature type="domain" description="Bulb-type lectin" evidence="6">
    <location>
        <begin position="388"/>
        <end position="514"/>
    </location>
</feature>